<comment type="caution">
    <text evidence="3">The sequence shown here is derived from an EMBL/GenBank/DDBJ whole genome shotgun (WGS) entry which is preliminary data.</text>
</comment>
<reference evidence="3" key="1">
    <citation type="submission" date="2019-06" db="EMBL/GenBank/DDBJ databases">
        <authorList>
            <person name="Zheng W."/>
        </authorList>
    </citation>
    <scope>NUCLEOTIDE SEQUENCE</scope>
    <source>
        <strain evidence="3">QDHG01</strain>
    </source>
</reference>
<dbReference type="EMBL" id="RRYP01005474">
    <property type="protein sequence ID" value="TNV82002.1"/>
    <property type="molecule type" value="Genomic_DNA"/>
</dbReference>
<keyword evidence="4" id="KW-1185">Reference proteome</keyword>
<proteinExistence type="predicted"/>
<feature type="compositionally biased region" description="Polar residues" evidence="2">
    <location>
        <begin position="57"/>
        <end position="70"/>
    </location>
</feature>
<evidence type="ECO:0000313" key="3">
    <source>
        <dbReference type="EMBL" id="TNV82002.1"/>
    </source>
</evidence>
<dbReference type="AlphaFoldDB" id="A0A8J8NUS2"/>
<feature type="compositionally biased region" description="Basic and acidic residues" evidence="2">
    <location>
        <begin position="1"/>
        <end position="12"/>
    </location>
</feature>
<keyword evidence="1" id="KW-0175">Coiled coil</keyword>
<feature type="region of interest" description="Disordered" evidence="2">
    <location>
        <begin position="245"/>
        <end position="265"/>
    </location>
</feature>
<dbReference type="Proteomes" id="UP000785679">
    <property type="component" value="Unassembled WGS sequence"/>
</dbReference>
<feature type="region of interest" description="Disordered" evidence="2">
    <location>
        <begin position="1"/>
        <end position="72"/>
    </location>
</feature>
<feature type="coiled-coil region" evidence="1">
    <location>
        <begin position="102"/>
        <end position="143"/>
    </location>
</feature>
<evidence type="ECO:0000256" key="2">
    <source>
        <dbReference type="SAM" id="MobiDB-lite"/>
    </source>
</evidence>
<feature type="compositionally biased region" description="Low complexity" evidence="2">
    <location>
        <begin position="294"/>
        <end position="304"/>
    </location>
</feature>
<evidence type="ECO:0000256" key="1">
    <source>
        <dbReference type="SAM" id="Coils"/>
    </source>
</evidence>
<gene>
    <name evidence="3" type="ORF">FGO68_gene2811</name>
</gene>
<feature type="compositionally biased region" description="Polar residues" evidence="2">
    <location>
        <begin position="16"/>
        <end position="44"/>
    </location>
</feature>
<evidence type="ECO:0000313" key="4">
    <source>
        <dbReference type="Proteomes" id="UP000785679"/>
    </source>
</evidence>
<protein>
    <submittedName>
        <fullName evidence="3">Uncharacterized protein</fullName>
    </submittedName>
</protein>
<organism evidence="3 4">
    <name type="scientific">Halteria grandinella</name>
    <dbReference type="NCBI Taxonomy" id="5974"/>
    <lineage>
        <taxon>Eukaryota</taxon>
        <taxon>Sar</taxon>
        <taxon>Alveolata</taxon>
        <taxon>Ciliophora</taxon>
        <taxon>Intramacronucleata</taxon>
        <taxon>Spirotrichea</taxon>
        <taxon>Stichotrichia</taxon>
        <taxon>Sporadotrichida</taxon>
        <taxon>Halteriidae</taxon>
        <taxon>Halteria</taxon>
    </lineage>
</organism>
<feature type="compositionally biased region" description="Pro residues" evidence="2">
    <location>
        <begin position="355"/>
        <end position="364"/>
    </location>
</feature>
<feature type="compositionally biased region" description="Low complexity" evidence="2">
    <location>
        <begin position="344"/>
        <end position="354"/>
    </location>
</feature>
<accession>A0A8J8NUS2</accession>
<sequence>MSESSDQQKDAKLTLANRTPSTHHQTNESQDSPQYIDSNSQVSRLQKPIDSAGISVSPHTQESIQKQTPNGHPILGIQSSGVLDSSFASAAVLHNILTIVVEEKVEKKLTVMNENISQLSAQIQLQSNQIQDLNQTIKDLVAQLNRGSSGVPEERKANAENELQEEVTLNITQQSQPPLKNINIPFQVDESSISKASPDVSRISNEQSKGNMTLNSNTFDEQKNVSTNQRYPDQSQIPDILQKSMDVSQNQQLSSTQGSIKPQDFSNNASTIQRQLNQSQVPDSLKIPVDDSQDTTVSQDQSMSSKRDDDDSQQPSDNPQRLTIQPKEGGINKPLTGPTSVPAKPDTININKPPKNNPPQPQVTPPTAKDTIAKDKTLGQAAQPQVVRSEFDDEEVKIPQFLQLEETKEGQHHVFQLAIQAIANENLAKKEHQHLLKVIAELKDSQCEISTHNDIKNGDFVGCLEDRKNKVKLSVIREGQLPSAKAIKRVFIEAFIIKLRIRKGDNYKDIFEQYLPRKHDSSELDFESIFTQLMLSFDVSNVVKRLTFVIVVEDKDSALNFSDVQLDITIRLSRMFFNLGMRMEGVSNVIIFKEGGDNSSGMQAMKYFLNQSTALQAQGVACEIRENE</sequence>
<feature type="compositionally biased region" description="Polar residues" evidence="2">
    <location>
        <begin position="202"/>
        <end position="232"/>
    </location>
</feature>
<feature type="region of interest" description="Disordered" evidence="2">
    <location>
        <begin position="193"/>
        <end position="232"/>
    </location>
</feature>
<feature type="region of interest" description="Disordered" evidence="2">
    <location>
        <begin position="277"/>
        <end position="369"/>
    </location>
</feature>
<name>A0A8J8NUS2_HALGN</name>